<dbReference type="STRING" id="644352.J3P0J3"/>
<proteinExistence type="predicted"/>
<feature type="transmembrane region" description="Helical" evidence="2">
    <location>
        <begin position="58"/>
        <end position="80"/>
    </location>
</feature>
<evidence type="ECO:0000313" key="4">
    <source>
        <dbReference type="EnsemblFungi" id="EJT77126"/>
    </source>
</evidence>
<feature type="transmembrane region" description="Helical" evidence="2">
    <location>
        <begin position="116"/>
        <end position="138"/>
    </location>
</feature>
<organism evidence="3">
    <name type="scientific">Gaeumannomyces tritici (strain R3-111a-1)</name>
    <name type="common">Wheat and barley take-all root rot fungus</name>
    <name type="synonym">Gaeumannomyces graminis var. tritici</name>
    <dbReference type="NCBI Taxonomy" id="644352"/>
    <lineage>
        <taxon>Eukaryota</taxon>
        <taxon>Fungi</taxon>
        <taxon>Dikarya</taxon>
        <taxon>Ascomycota</taxon>
        <taxon>Pezizomycotina</taxon>
        <taxon>Sordariomycetes</taxon>
        <taxon>Sordariomycetidae</taxon>
        <taxon>Magnaporthales</taxon>
        <taxon>Magnaporthaceae</taxon>
        <taxon>Gaeumannomyces</taxon>
    </lineage>
</organism>
<dbReference type="VEuPathDB" id="FungiDB:GGTG_07038"/>
<reference evidence="5" key="1">
    <citation type="submission" date="2010-07" db="EMBL/GenBank/DDBJ databases">
        <title>The genome sequence of Gaeumannomyces graminis var. tritici strain R3-111a-1.</title>
        <authorList>
            <consortium name="The Broad Institute Genome Sequencing Platform"/>
            <person name="Ma L.-J."/>
            <person name="Dead R."/>
            <person name="Young S."/>
            <person name="Zeng Q."/>
            <person name="Koehrsen M."/>
            <person name="Alvarado L."/>
            <person name="Berlin A."/>
            <person name="Chapman S.B."/>
            <person name="Chen Z."/>
            <person name="Freedman E."/>
            <person name="Gellesch M."/>
            <person name="Goldberg J."/>
            <person name="Griggs A."/>
            <person name="Gujja S."/>
            <person name="Heilman E.R."/>
            <person name="Heiman D."/>
            <person name="Hepburn T."/>
            <person name="Howarth C."/>
            <person name="Jen D."/>
            <person name="Larson L."/>
            <person name="Mehta T."/>
            <person name="Neiman D."/>
            <person name="Pearson M."/>
            <person name="Roberts A."/>
            <person name="Saif S."/>
            <person name="Shea T."/>
            <person name="Shenoy N."/>
            <person name="Sisk P."/>
            <person name="Stolte C."/>
            <person name="Sykes S."/>
            <person name="Walk T."/>
            <person name="White J."/>
            <person name="Yandava C."/>
            <person name="Haas B."/>
            <person name="Nusbaum C."/>
            <person name="Birren B."/>
        </authorList>
    </citation>
    <scope>NUCLEOTIDE SEQUENCE [LARGE SCALE GENOMIC DNA]</scope>
    <source>
        <strain evidence="5">R3-111a-1</strain>
    </source>
</reference>
<dbReference type="EMBL" id="GL385397">
    <property type="protein sequence ID" value="EJT77126.1"/>
    <property type="molecule type" value="Genomic_DNA"/>
</dbReference>
<protein>
    <submittedName>
        <fullName evidence="3 4">Uncharacterized protein</fullName>
    </submittedName>
</protein>
<dbReference type="Proteomes" id="UP000006039">
    <property type="component" value="Unassembled WGS sequence"/>
</dbReference>
<dbReference type="EnsemblFungi" id="EJT77126">
    <property type="protein sequence ID" value="EJT77126"/>
    <property type="gene ID" value="GGTG_07038"/>
</dbReference>
<accession>J3P0J3</accession>
<dbReference type="RefSeq" id="XP_009223126.1">
    <property type="nucleotide sequence ID" value="XM_009224862.1"/>
</dbReference>
<dbReference type="GeneID" id="20347496"/>
<reference evidence="3" key="3">
    <citation type="submission" date="2010-09" db="EMBL/GenBank/DDBJ databases">
        <title>Annotation of Gaeumannomyces graminis var. tritici R3-111a-1.</title>
        <authorList>
            <consortium name="The Broad Institute Genome Sequencing Platform"/>
            <person name="Ma L.-J."/>
            <person name="Dead R."/>
            <person name="Young S.K."/>
            <person name="Zeng Q."/>
            <person name="Gargeya S."/>
            <person name="Fitzgerald M."/>
            <person name="Haas B."/>
            <person name="Abouelleil A."/>
            <person name="Alvarado L."/>
            <person name="Arachchi H.M."/>
            <person name="Berlin A."/>
            <person name="Brown A."/>
            <person name="Chapman S.B."/>
            <person name="Chen Z."/>
            <person name="Dunbar C."/>
            <person name="Freedman E."/>
            <person name="Gearin G."/>
            <person name="Gellesch M."/>
            <person name="Goldberg J."/>
            <person name="Griggs A."/>
            <person name="Gujja S."/>
            <person name="Heiman D."/>
            <person name="Howarth C."/>
            <person name="Larson L."/>
            <person name="Lui A."/>
            <person name="MacDonald P.J.P."/>
            <person name="Mehta T."/>
            <person name="Montmayeur A."/>
            <person name="Murphy C."/>
            <person name="Neiman D."/>
            <person name="Pearson M."/>
            <person name="Priest M."/>
            <person name="Roberts A."/>
            <person name="Saif S."/>
            <person name="Shea T."/>
            <person name="Shenoy N."/>
            <person name="Sisk P."/>
            <person name="Stolte C."/>
            <person name="Sykes S."/>
            <person name="Yandava C."/>
            <person name="Wortman J."/>
            <person name="Nusbaum C."/>
            <person name="Birren B."/>
        </authorList>
    </citation>
    <scope>NUCLEOTIDE SEQUENCE</scope>
    <source>
        <strain evidence="3">R3-111a-1</strain>
    </source>
</reference>
<name>J3P0J3_GAET3</name>
<keyword evidence="2" id="KW-0472">Membrane</keyword>
<gene>
    <name evidence="4" type="primary">20347496</name>
    <name evidence="3" type="ORF">GGTG_07038</name>
</gene>
<dbReference type="eggNOG" id="ENOG502RKS5">
    <property type="taxonomic scope" value="Eukaryota"/>
</dbReference>
<dbReference type="HOGENOM" id="CLU_392333_0_0_1"/>
<reference evidence="4" key="5">
    <citation type="submission" date="2018-04" db="UniProtKB">
        <authorList>
            <consortium name="EnsemblFungi"/>
        </authorList>
    </citation>
    <scope>IDENTIFICATION</scope>
    <source>
        <strain evidence="4">R3-111a-1</strain>
    </source>
</reference>
<feature type="region of interest" description="Disordered" evidence="1">
    <location>
        <begin position="583"/>
        <end position="602"/>
    </location>
</feature>
<evidence type="ECO:0000313" key="3">
    <source>
        <dbReference type="EMBL" id="EJT77126.1"/>
    </source>
</evidence>
<evidence type="ECO:0000256" key="1">
    <source>
        <dbReference type="SAM" id="MobiDB-lite"/>
    </source>
</evidence>
<feature type="region of interest" description="Disordered" evidence="1">
    <location>
        <begin position="407"/>
        <end position="431"/>
    </location>
</feature>
<evidence type="ECO:0000256" key="2">
    <source>
        <dbReference type="SAM" id="Phobius"/>
    </source>
</evidence>
<reference evidence="4" key="4">
    <citation type="journal article" date="2015" name="G3 (Bethesda)">
        <title>Genome sequences of three phytopathogenic species of the Magnaporthaceae family of fungi.</title>
        <authorList>
            <person name="Okagaki L.H."/>
            <person name="Nunes C.C."/>
            <person name="Sailsbery J."/>
            <person name="Clay B."/>
            <person name="Brown D."/>
            <person name="John T."/>
            <person name="Oh Y."/>
            <person name="Young N."/>
            <person name="Fitzgerald M."/>
            <person name="Haas B.J."/>
            <person name="Zeng Q."/>
            <person name="Young S."/>
            <person name="Adiconis X."/>
            <person name="Fan L."/>
            <person name="Levin J.Z."/>
            <person name="Mitchell T.K."/>
            <person name="Okubara P.A."/>
            <person name="Farman M.L."/>
            <person name="Kohn L.M."/>
            <person name="Birren B."/>
            <person name="Ma L.-J."/>
            <person name="Dean R.A."/>
        </authorList>
    </citation>
    <scope>NUCLEOTIDE SEQUENCE</scope>
    <source>
        <strain evidence="4">R3-111a-1</strain>
    </source>
</reference>
<keyword evidence="2" id="KW-0812">Transmembrane</keyword>
<reference evidence="3" key="2">
    <citation type="submission" date="2010-07" db="EMBL/GenBank/DDBJ databases">
        <authorList>
            <consortium name="The Broad Institute Genome Sequencing Platform"/>
            <consortium name="Broad Institute Genome Sequencing Center for Infectious Disease"/>
            <person name="Ma L.-J."/>
            <person name="Dead R."/>
            <person name="Young S."/>
            <person name="Zeng Q."/>
            <person name="Koehrsen M."/>
            <person name="Alvarado L."/>
            <person name="Berlin A."/>
            <person name="Chapman S.B."/>
            <person name="Chen Z."/>
            <person name="Freedman E."/>
            <person name="Gellesch M."/>
            <person name="Goldberg J."/>
            <person name="Griggs A."/>
            <person name="Gujja S."/>
            <person name="Heilman E.R."/>
            <person name="Heiman D."/>
            <person name="Hepburn T."/>
            <person name="Howarth C."/>
            <person name="Jen D."/>
            <person name="Larson L."/>
            <person name="Mehta T."/>
            <person name="Neiman D."/>
            <person name="Pearson M."/>
            <person name="Roberts A."/>
            <person name="Saif S."/>
            <person name="Shea T."/>
            <person name="Shenoy N."/>
            <person name="Sisk P."/>
            <person name="Stolte C."/>
            <person name="Sykes S."/>
            <person name="Walk T."/>
            <person name="White J."/>
            <person name="Yandava C."/>
            <person name="Haas B."/>
            <person name="Nusbaum C."/>
            <person name="Birren B."/>
        </authorList>
    </citation>
    <scope>NUCLEOTIDE SEQUENCE</scope>
    <source>
        <strain evidence="3">R3-111a-1</strain>
    </source>
</reference>
<keyword evidence="2" id="KW-1133">Transmembrane helix</keyword>
<dbReference type="OrthoDB" id="529273at2759"/>
<sequence>MASSDGSWKRWWFKWWPFLCLLIPTALSITLLVASIQEWTFSKPASDFIRTNRASVQLAIQVLSALLALIHSVAVCNLVANSGRLRLASRGSFTMGQLKGWAQMAAPKMALNVPMLYFILASLVTSLSIVSAAFWVGVMTPVEGRAFSNGTIAIPSFASLSLMGEYPSEAKLPEGQRGAPESFTEYGFFTYKFVYVGRSYGTGAAVGIRDKDISEAYFPAGRPTSYQYLETSYNISASCGYNASADFRIGKASPAFPWVYPARGRLPNSTIEKYSSYFGMTPKAIVAMGVAAGIRRPRYVGIAAGEFYKQLNTIQCEMEFRPARFNVTVGLTNRTISVSNPARDGRGRGEVAETDPSGLVTQILIRQFELIANDMTNLHESVVAGALLTSARAWKLYHNQLHRRGRVHAPGRGKFPDRHGGRHARPVRRGAADGREFRAAHDGRRGLVRPEARGVARHSFKTSNILCTIYSSDVIHLGSDVVNCCVCSAIRQSFQVPSRAFPCQALSRMETTNSAYMLFLHDRALSCRRETLLGDTSSTSRIHCLVHLFNSRDNMRHLGVVVYALAALLAANEATAAALAVDGSGRAPNRRNERRSAGEVGSGNSRCELIGRNSHYIFLDSWGPSENGTSAPACAVGLREQLVARCCKHVNNWECRAGGGDAAPGLHVAFTFGIFCKRPEHCVEDSILAAAPTDWGETVILCE</sequence>
<keyword evidence="5" id="KW-1185">Reference proteome</keyword>
<dbReference type="AlphaFoldDB" id="J3P0J3"/>
<evidence type="ECO:0000313" key="5">
    <source>
        <dbReference type="Proteomes" id="UP000006039"/>
    </source>
</evidence>